<dbReference type="InterPro" id="IPR006094">
    <property type="entry name" value="Oxid_FAD_bind_N"/>
</dbReference>
<name>A0ABZ2M3S1_9BACT</name>
<feature type="compositionally biased region" description="Polar residues" evidence="6">
    <location>
        <begin position="52"/>
        <end position="67"/>
    </location>
</feature>
<evidence type="ECO:0000256" key="1">
    <source>
        <dbReference type="ARBA" id="ARBA00001974"/>
    </source>
</evidence>
<keyword evidence="4" id="KW-0274">FAD</keyword>
<dbReference type="Gene3D" id="3.30.465.10">
    <property type="match status" value="1"/>
</dbReference>
<comment type="similarity">
    <text evidence="2">Belongs to the oxygen-dependent FAD-linked oxidoreductase family.</text>
</comment>
<dbReference type="RefSeq" id="WP_394825692.1">
    <property type="nucleotide sequence ID" value="NZ_CP089984.1"/>
</dbReference>
<dbReference type="InterPro" id="IPR016169">
    <property type="entry name" value="FAD-bd_PCMH_sub2"/>
</dbReference>
<keyword evidence="3" id="KW-0285">Flavoprotein</keyword>
<sequence length="583" mass="64092">MRKRNVDVGRRQLLETALHLGAVTVGGTALAACANASAEETEKTAGKEDFTSETATGTSQRIGLQDATENSQSLVRVSARDARYESLVRGNNQRWVGKPDQVCLPTSSSQVLLAVQDAVTSKKRISIRSGGHCYEDFVYNPDVKVVIDLSEMNRVSFDPKFNAFVVEAGAQLLDIYETLYRLGGVTIPGGLCYSVGAGGHICGGGYGFLSRKHGLVVDHLYAVEVVVVDKRGVAKLVTATRDANDPNRDLWWAHTGGGGGNFGVVTRYWLRSPKADNRPTARVLPTPPTEVLVSAVSWDWAAMTESSFRRLLGNFSNWQIRNQDPDSPFAGLFATLALTHRSNGQIGMLTQMDGSARNAEALLAEFLDAVCAGVDTPTGPMTTSMGEHLPMPELASPRRLPWLQATQLLATGNPGLTNPSLRAKYKAAYLRKALTEEQVGTVYRYLTNADYQNSTALLLVSAYGAKINTVPPQETAAVQRDSVLKILIQNYWSTPAEDDYNIGWIRKFYGDVFDKTGGVPLHDELTDGCYINYPDVDLNDPAWNRSRLSAMELYYGANYPRLRAIKRRWDPNNIFHHRQSIKP</sequence>
<dbReference type="Pfam" id="PF08031">
    <property type="entry name" value="BBE"/>
    <property type="match status" value="1"/>
</dbReference>
<dbReference type="PROSITE" id="PS51318">
    <property type="entry name" value="TAT"/>
    <property type="match status" value="1"/>
</dbReference>
<dbReference type="InterPro" id="IPR016166">
    <property type="entry name" value="FAD-bd_PCMH"/>
</dbReference>
<dbReference type="InterPro" id="IPR012951">
    <property type="entry name" value="BBE"/>
</dbReference>
<gene>
    <name evidence="8" type="ORF">LZC94_02045</name>
</gene>
<protein>
    <submittedName>
        <fullName evidence="8">FAD-binding oxidoreductase</fullName>
    </submittedName>
</protein>
<feature type="region of interest" description="Disordered" evidence="6">
    <location>
        <begin position="41"/>
        <end position="67"/>
    </location>
</feature>
<reference evidence="8 9" key="1">
    <citation type="submission" date="2021-12" db="EMBL/GenBank/DDBJ databases">
        <title>Discovery of the Pendulisporaceae a myxobacterial family with distinct sporulation behavior and unique specialized metabolism.</title>
        <authorList>
            <person name="Garcia R."/>
            <person name="Popoff A."/>
            <person name="Bader C.D."/>
            <person name="Loehr J."/>
            <person name="Walesch S."/>
            <person name="Walt C."/>
            <person name="Boldt J."/>
            <person name="Bunk B."/>
            <person name="Haeckl F.J.F.P.J."/>
            <person name="Gunesch A.P."/>
            <person name="Birkelbach J."/>
            <person name="Nuebel U."/>
            <person name="Pietschmann T."/>
            <person name="Bach T."/>
            <person name="Mueller R."/>
        </authorList>
    </citation>
    <scope>NUCLEOTIDE SEQUENCE [LARGE SCALE GENOMIC DNA]</scope>
    <source>
        <strain evidence="8 9">MSr11954</strain>
    </source>
</reference>
<organism evidence="8 9">
    <name type="scientific">Pendulispora albinea</name>
    <dbReference type="NCBI Taxonomy" id="2741071"/>
    <lineage>
        <taxon>Bacteria</taxon>
        <taxon>Pseudomonadati</taxon>
        <taxon>Myxococcota</taxon>
        <taxon>Myxococcia</taxon>
        <taxon>Myxococcales</taxon>
        <taxon>Sorangiineae</taxon>
        <taxon>Pendulisporaceae</taxon>
        <taxon>Pendulispora</taxon>
    </lineage>
</organism>
<dbReference type="InterPro" id="IPR036318">
    <property type="entry name" value="FAD-bd_PCMH-like_sf"/>
</dbReference>
<keyword evidence="9" id="KW-1185">Reference proteome</keyword>
<dbReference type="EMBL" id="CP089984">
    <property type="protein sequence ID" value="WXB16062.1"/>
    <property type="molecule type" value="Genomic_DNA"/>
</dbReference>
<comment type="cofactor">
    <cofactor evidence="1">
        <name>FAD</name>
        <dbReference type="ChEBI" id="CHEBI:57692"/>
    </cofactor>
</comment>
<accession>A0ABZ2M3S1</accession>
<dbReference type="Gene3D" id="3.40.462.20">
    <property type="match status" value="1"/>
</dbReference>
<dbReference type="SUPFAM" id="SSF56176">
    <property type="entry name" value="FAD-binding/transporter-associated domain-like"/>
    <property type="match status" value="1"/>
</dbReference>
<dbReference type="PROSITE" id="PS51257">
    <property type="entry name" value="PROKAR_LIPOPROTEIN"/>
    <property type="match status" value="1"/>
</dbReference>
<evidence type="ECO:0000256" key="5">
    <source>
        <dbReference type="ARBA" id="ARBA00023002"/>
    </source>
</evidence>
<proteinExistence type="inferred from homology"/>
<feature type="compositionally biased region" description="Basic and acidic residues" evidence="6">
    <location>
        <begin position="41"/>
        <end position="50"/>
    </location>
</feature>
<evidence type="ECO:0000313" key="8">
    <source>
        <dbReference type="EMBL" id="WXB16062.1"/>
    </source>
</evidence>
<evidence type="ECO:0000256" key="2">
    <source>
        <dbReference type="ARBA" id="ARBA00005466"/>
    </source>
</evidence>
<evidence type="ECO:0000256" key="6">
    <source>
        <dbReference type="SAM" id="MobiDB-lite"/>
    </source>
</evidence>
<evidence type="ECO:0000313" key="9">
    <source>
        <dbReference type="Proteomes" id="UP001370348"/>
    </source>
</evidence>
<keyword evidence="5" id="KW-0560">Oxidoreductase</keyword>
<dbReference type="Pfam" id="PF01565">
    <property type="entry name" value="FAD_binding_4"/>
    <property type="match status" value="1"/>
</dbReference>
<dbReference type="PANTHER" id="PTHR42973">
    <property type="entry name" value="BINDING OXIDOREDUCTASE, PUTATIVE (AFU_ORTHOLOGUE AFUA_1G17690)-RELATED"/>
    <property type="match status" value="1"/>
</dbReference>
<dbReference type="InterPro" id="IPR050416">
    <property type="entry name" value="FAD-linked_Oxidoreductase"/>
</dbReference>
<dbReference type="Proteomes" id="UP001370348">
    <property type="component" value="Chromosome"/>
</dbReference>
<evidence type="ECO:0000256" key="3">
    <source>
        <dbReference type="ARBA" id="ARBA00022630"/>
    </source>
</evidence>
<feature type="domain" description="FAD-binding PCMH-type" evidence="7">
    <location>
        <begin position="95"/>
        <end position="275"/>
    </location>
</feature>
<dbReference type="InterPro" id="IPR006311">
    <property type="entry name" value="TAT_signal"/>
</dbReference>
<evidence type="ECO:0000259" key="7">
    <source>
        <dbReference type="PROSITE" id="PS51387"/>
    </source>
</evidence>
<dbReference type="PANTHER" id="PTHR42973:SF39">
    <property type="entry name" value="FAD-BINDING PCMH-TYPE DOMAIN-CONTAINING PROTEIN"/>
    <property type="match status" value="1"/>
</dbReference>
<dbReference type="PROSITE" id="PS51387">
    <property type="entry name" value="FAD_PCMH"/>
    <property type="match status" value="1"/>
</dbReference>
<evidence type="ECO:0000256" key="4">
    <source>
        <dbReference type="ARBA" id="ARBA00022827"/>
    </source>
</evidence>